<feature type="transmembrane region" description="Helical" evidence="1">
    <location>
        <begin position="194"/>
        <end position="210"/>
    </location>
</feature>
<dbReference type="AlphaFoldDB" id="A0A5B8LK05"/>
<evidence type="ECO:0000313" key="3">
    <source>
        <dbReference type="EMBL" id="QDZ08055.1"/>
    </source>
</evidence>
<dbReference type="EMBL" id="CP042306">
    <property type="protein sequence ID" value="QDZ08055.1"/>
    <property type="molecule type" value="Genomic_DNA"/>
</dbReference>
<keyword evidence="3" id="KW-0012">Acyltransferase</keyword>
<dbReference type="GO" id="GO:0016747">
    <property type="term" value="F:acyltransferase activity, transferring groups other than amino-acyl groups"/>
    <property type="evidence" value="ECO:0007669"/>
    <property type="project" value="InterPro"/>
</dbReference>
<dbReference type="KEGG" id="spai:FPZ24_11655"/>
<evidence type="ECO:0000256" key="1">
    <source>
        <dbReference type="SAM" id="Phobius"/>
    </source>
</evidence>
<dbReference type="PANTHER" id="PTHR37312">
    <property type="entry name" value="MEMBRANE-BOUND ACYLTRANSFERASE YKRP-RELATED"/>
    <property type="match status" value="1"/>
</dbReference>
<dbReference type="PANTHER" id="PTHR37312:SF1">
    <property type="entry name" value="MEMBRANE-BOUND ACYLTRANSFERASE YKRP-RELATED"/>
    <property type="match status" value="1"/>
</dbReference>
<protein>
    <submittedName>
        <fullName evidence="3">Acyltransferase</fullName>
    </submittedName>
</protein>
<evidence type="ECO:0000313" key="4">
    <source>
        <dbReference type="Proteomes" id="UP000315673"/>
    </source>
</evidence>
<dbReference type="OrthoDB" id="9814956at2"/>
<feature type="transmembrane region" description="Helical" evidence="1">
    <location>
        <begin position="145"/>
        <end position="163"/>
    </location>
</feature>
<dbReference type="InterPro" id="IPR052734">
    <property type="entry name" value="Nod_factor_acetyltransferase"/>
</dbReference>
<keyword evidence="1" id="KW-0812">Transmembrane</keyword>
<proteinExistence type="predicted"/>
<dbReference type="InterPro" id="IPR002656">
    <property type="entry name" value="Acyl_transf_3_dom"/>
</dbReference>
<dbReference type="Proteomes" id="UP000315673">
    <property type="component" value="Chromosome"/>
</dbReference>
<feature type="transmembrane region" description="Helical" evidence="1">
    <location>
        <begin position="305"/>
        <end position="330"/>
    </location>
</feature>
<name>A0A5B8LK05_9SPHN</name>
<feature type="transmembrane region" description="Helical" evidence="1">
    <location>
        <begin position="47"/>
        <end position="75"/>
    </location>
</feature>
<reference evidence="3 4" key="1">
    <citation type="submission" date="2019-07" db="EMBL/GenBank/DDBJ databases">
        <title>Full genome sequence of Sphingomonas sp. 4R-6-7(HKS19).</title>
        <authorList>
            <person name="Im W.-T."/>
        </authorList>
    </citation>
    <scope>NUCLEOTIDE SEQUENCE [LARGE SCALE GENOMIC DNA]</scope>
    <source>
        <strain evidence="3 4">HKS19</strain>
    </source>
</reference>
<keyword evidence="1" id="KW-0472">Membrane</keyword>
<organism evidence="3 4">
    <name type="scientific">Sphingomonas panacisoli</name>
    <dbReference type="NCBI Taxonomy" id="1813879"/>
    <lineage>
        <taxon>Bacteria</taxon>
        <taxon>Pseudomonadati</taxon>
        <taxon>Pseudomonadota</taxon>
        <taxon>Alphaproteobacteria</taxon>
        <taxon>Sphingomonadales</taxon>
        <taxon>Sphingomonadaceae</taxon>
        <taxon>Sphingomonas</taxon>
    </lineage>
</organism>
<feature type="transmembrane region" description="Helical" evidence="1">
    <location>
        <begin position="170"/>
        <end position="188"/>
    </location>
</feature>
<keyword evidence="1" id="KW-1133">Transmembrane helix</keyword>
<feature type="domain" description="Acyltransferase 3" evidence="2">
    <location>
        <begin position="40"/>
        <end position="317"/>
    </location>
</feature>
<feature type="transmembrane region" description="Helical" evidence="1">
    <location>
        <begin position="96"/>
        <end position="114"/>
    </location>
</feature>
<sequence>MAAQSEFRRPDPRQTNGCSTSIARRVWASCSSSGAIWPGGALMNAPLWFYVSVAVVYEFHMPFFMYLSGFVFFSIGAVDRFYKAPATYVWKRFDRLMIPFIVFGLLVVIGKYVAASLGPVDDGVNGIGSGIAKVVANTPDNPSLSIWYLLVLFIYSVVTPILWRIGGRHIAILLIIGAVGWCFALPEAYYAARIATYFLFFAVGGFIALYRERTLPAMKMLYLPALALMGVLCYFFLGNPFALLVCGLASIPALHGLFLQDFWEGDRFFLTIGRYSMAIYLLNTIFIGIGKIAILRVVPHEGAMFVVVVAILFVIGAAGPIIARTVLAAIHPFRPLLRYVD</sequence>
<keyword evidence="3" id="KW-0808">Transferase</keyword>
<gene>
    <name evidence="3" type="ORF">FPZ24_11655</name>
</gene>
<feature type="transmembrane region" description="Helical" evidence="1">
    <location>
        <begin position="275"/>
        <end position="298"/>
    </location>
</feature>
<keyword evidence="4" id="KW-1185">Reference proteome</keyword>
<accession>A0A5B8LK05</accession>
<feature type="transmembrane region" description="Helical" evidence="1">
    <location>
        <begin position="222"/>
        <end position="255"/>
    </location>
</feature>
<evidence type="ECO:0000259" key="2">
    <source>
        <dbReference type="Pfam" id="PF01757"/>
    </source>
</evidence>
<dbReference type="Pfam" id="PF01757">
    <property type="entry name" value="Acyl_transf_3"/>
    <property type="match status" value="1"/>
</dbReference>